<sequence>MTDLGLAPADLIVPAETPLGVRDHGRHPRLDEGGWSGDLLLVPGARGTADEWDAAAALLRGLGYRPVVVEPRGHGRSGAGEWTWPAVLADLETVAGALGLERPAVVGRGLGGVIAALWAAAHPECPLAVSIDGYGNPVRPEQLASLPDADRAAGIAQFSAFLAASLHDVPETLSQALRAVEGLDVLALYRGVRAPTAVLLSEESDLADLLPTELGLVWLAYLDWVGRALTAQPRIEVVRIPGSNDAYLSNPEQLAGTLAGLLPAPASADGRSAP</sequence>
<reference evidence="2 3" key="1">
    <citation type="journal article" date="2019" name="Int. J. Syst. Evol. Microbiol.">
        <title>The Global Catalogue of Microorganisms (GCM) 10K type strain sequencing project: providing services to taxonomists for standard genome sequencing and annotation.</title>
        <authorList>
            <consortium name="The Broad Institute Genomics Platform"/>
            <consortium name="The Broad Institute Genome Sequencing Center for Infectious Disease"/>
            <person name="Wu L."/>
            <person name="Ma J."/>
        </authorList>
    </citation>
    <scope>NUCLEOTIDE SEQUENCE [LARGE SCALE GENOMIC DNA]</scope>
    <source>
        <strain evidence="2 3">JCM 10425</strain>
    </source>
</reference>
<accession>A0ABN0TXZ4</accession>
<comment type="caution">
    <text evidence="2">The sequence shown here is derived from an EMBL/GenBank/DDBJ whole genome shotgun (WGS) entry which is preliminary data.</text>
</comment>
<dbReference type="RefSeq" id="WP_344648229.1">
    <property type="nucleotide sequence ID" value="NZ_BAAAGX010000007.1"/>
</dbReference>
<dbReference type="InterPro" id="IPR029058">
    <property type="entry name" value="AB_hydrolase_fold"/>
</dbReference>
<evidence type="ECO:0000313" key="3">
    <source>
        <dbReference type="Proteomes" id="UP001500967"/>
    </source>
</evidence>
<dbReference type="Pfam" id="PF12697">
    <property type="entry name" value="Abhydrolase_6"/>
    <property type="match status" value="1"/>
</dbReference>
<name>A0ABN0TXZ4_9ACTN</name>
<keyword evidence="3" id="KW-1185">Reference proteome</keyword>
<dbReference type="SUPFAM" id="SSF53474">
    <property type="entry name" value="alpha/beta-Hydrolases"/>
    <property type="match status" value="1"/>
</dbReference>
<feature type="domain" description="AB hydrolase-1" evidence="1">
    <location>
        <begin position="39"/>
        <end position="255"/>
    </location>
</feature>
<gene>
    <name evidence="2" type="ORF">GCM10009539_17510</name>
</gene>
<protein>
    <recommendedName>
        <fullName evidence="1">AB hydrolase-1 domain-containing protein</fullName>
    </recommendedName>
</protein>
<evidence type="ECO:0000259" key="1">
    <source>
        <dbReference type="Pfam" id="PF12697"/>
    </source>
</evidence>
<dbReference type="InterPro" id="IPR000073">
    <property type="entry name" value="AB_hydrolase_1"/>
</dbReference>
<dbReference type="Gene3D" id="3.40.50.1820">
    <property type="entry name" value="alpha/beta hydrolase"/>
    <property type="match status" value="1"/>
</dbReference>
<evidence type="ECO:0000313" key="2">
    <source>
        <dbReference type="EMBL" id="GAA0232653.1"/>
    </source>
</evidence>
<dbReference type="EMBL" id="BAAAGX010000007">
    <property type="protein sequence ID" value="GAA0232653.1"/>
    <property type="molecule type" value="Genomic_DNA"/>
</dbReference>
<dbReference type="Proteomes" id="UP001500967">
    <property type="component" value="Unassembled WGS sequence"/>
</dbReference>
<proteinExistence type="predicted"/>
<organism evidence="2 3">
    <name type="scientific">Cryptosporangium japonicum</name>
    <dbReference type="NCBI Taxonomy" id="80872"/>
    <lineage>
        <taxon>Bacteria</taxon>
        <taxon>Bacillati</taxon>
        <taxon>Actinomycetota</taxon>
        <taxon>Actinomycetes</taxon>
        <taxon>Cryptosporangiales</taxon>
        <taxon>Cryptosporangiaceae</taxon>
        <taxon>Cryptosporangium</taxon>
    </lineage>
</organism>